<dbReference type="Proteomes" id="UP000245872">
    <property type="component" value="Chromosome"/>
</dbReference>
<dbReference type="AlphaFoldDB" id="A0A2Z3LGU5"/>
<keyword evidence="1" id="KW-1133">Transmembrane helix</keyword>
<dbReference type="OrthoDB" id="9773582at2"/>
<dbReference type="SMART" id="SM00014">
    <property type="entry name" value="acidPPc"/>
    <property type="match status" value="1"/>
</dbReference>
<proteinExistence type="predicted"/>
<evidence type="ECO:0000313" key="4">
    <source>
        <dbReference type="Proteomes" id="UP000245872"/>
    </source>
</evidence>
<feature type="transmembrane region" description="Helical" evidence="1">
    <location>
        <begin position="161"/>
        <end position="181"/>
    </location>
</feature>
<gene>
    <name evidence="3" type="ORF">DK880_00293</name>
</gene>
<evidence type="ECO:0000259" key="2">
    <source>
        <dbReference type="SMART" id="SM00014"/>
    </source>
</evidence>
<protein>
    <recommendedName>
        <fullName evidence="2">Phosphatidic acid phosphatase type 2/haloperoxidase domain-containing protein</fullName>
    </recommendedName>
</protein>
<accession>A0A2Z3LGU5</accession>
<keyword evidence="1" id="KW-0812">Transmembrane</keyword>
<dbReference type="InterPro" id="IPR036938">
    <property type="entry name" value="PAP2/HPO_sf"/>
</dbReference>
<evidence type="ECO:0000313" key="3">
    <source>
        <dbReference type="EMBL" id="AWN81624.1"/>
    </source>
</evidence>
<feature type="transmembrane region" description="Helical" evidence="1">
    <location>
        <begin position="15"/>
        <end position="34"/>
    </location>
</feature>
<dbReference type="Pfam" id="PF01569">
    <property type="entry name" value="PAP2"/>
    <property type="match status" value="1"/>
</dbReference>
<keyword evidence="1" id="KW-0472">Membrane</keyword>
<keyword evidence="4" id="KW-1185">Reference proteome</keyword>
<feature type="domain" description="Phosphatidic acid phosphatase type 2/haloperoxidase" evidence="2">
    <location>
        <begin position="83"/>
        <end position="204"/>
    </location>
</feature>
<feature type="transmembrane region" description="Helical" evidence="1">
    <location>
        <begin position="81"/>
        <end position="102"/>
    </location>
</feature>
<evidence type="ECO:0000256" key="1">
    <source>
        <dbReference type="SAM" id="Phobius"/>
    </source>
</evidence>
<name>A0A2Z3LGU5_9BACT</name>
<dbReference type="InterPro" id="IPR000326">
    <property type="entry name" value="PAP2/HPO"/>
</dbReference>
<dbReference type="RefSeq" id="WP_109997066.1">
    <property type="nucleotide sequence ID" value="NZ_CP029619.1"/>
</dbReference>
<feature type="transmembrane region" description="Helical" evidence="1">
    <location>
        <begin position="188"/>
        <end position="207"/>
    </location>
</feature>
<dbReference type="SUPFAM" id="SSF48317">
    <property type="entry name" value="Acid phosphatase/Vanadium-dependent haloperoxidase"/>
    <property type="match status" value="1"/>
</dbReference>
<organism evidence="3 4">
    <name type="scientific">Candidatus Cardinium hertigii</name>
    <dbReference type="NCBI Taxonomy" id="247481"/>
    <lineage>
        <taxon>Bacteria</taxon>
        <taxon>Pseudomonadati</taxon>
        <taxon>Bacteroidota</taxon>
        <taxon>Cytophagia</taxon>
        <taxon>Cytophagales</taxon>
        <taxon>Amoebophilaceae</taxon>
        <taxon>Candidatus Cardinium</taxon>
    </lineage>
</organism>
<dbReference type="KEGG" id="cher:DK880_00293"/>
<dbReference type="EMBL" id="CP029619">
    <property type="protein sequence ID" value="AWN81624.1"/>
    <property type="molecule type" value="Genomic_DNA"/>
</dbReference>
<dbReference type="Gene3D" id="1.20.144.10">
    <property type="entry name" value="Phosphatidic acid phosphatase type 2/haloperoxidase"/>
    <property type="match status" value="1"/>
</dbReference>
<sequence>MNKNYSFTTLKENRLFFYLMGILLSIGAFPLILWDKISFFILIKQWHHPIMDRLAPYLSYVGDGITYGCIVLVAILVGASYSNICIMAGSFGLMSCVVQLLFKRGFCSHLLRPTACIPLHALHVVADVKLEKTLTFPSGHAATIFVLASLIQLLHNKHNNVLYTFSLLLLAILVSYSRIYLCQHFYTDIYAGACIGTGASLLVYVWVNQTNIHLYLGRLVYHFIYRK</sequence>
<feature type="transmembrane region" description="Helical" evidence="1">
    <location>
        <begin position="54"/>
        <end position="75"/>
    </location>
</feature>
<reference evidence="3 4" key="1">
    <citation type="submission" date="2018-05" db="EMBL/GenBank/DDBJ databases">
        <title>Candidatus Cardinium hertigii Genome Assembly.</title>
        <authorList>
            <person name="Showmaker K.C."/>
            <person name="Walden K.O."/>
            <person name="Fields C.J."/>
            <person name="Lambert K.N."/>
            <person name="Hudson M.E."/>
        </authorList>
    </citation>
    <scope>NUCLEOTIDE SEQUENCE [LARGE SCALE GENOMIC DNA]</scope>
    <source>
        <strain evidence="4">cHgTN10</strain>
    </source>
</reference>